<protein>
    <recommendedName>
        <fullName evidence="2">C2H2-type domain-containing protein</fullName>
    </recommendedName>
</protein>
<evidence type="ECO:0000313" key="3">
    <source>
        <dbReference type="EMBL" id="KAF2812039.1"/>
    </source>
</evidence>
<name>A0A6A6YU31_9PEZI</name>
<sequence>MRTHSSKKSKADVSTSGMVPPAQVAAQPSILEKLQQQLNRTSSGHTRNDFPMRNDKTGHHSVTSTGPWPSPSPPMKITCIENNLHWPHLREESCRDNPIFPLNSAAYSINQPVITNEEAVQNATAQVHARKDFYTGDPDAAKEFGNIGHDFLYSNSAEALPILAIPSTLDSVLDSSTPWADSQSFASQTNDDAKLWYTNDLGLFSYNPFNRRDLFMQYLPETHANEISIRGENSQSYDLDLSYGRFDLDTELRQTSPFGNDRVQTASYVPTANWRPDFDESRYLPVTENPRYRLVHEDVCVSDRDYCDSDPHSVDSDAANNQVFGSCVIQRQRSRRPRTTCNGLGFSCPMGPCSAIFTSKNEWKRHVMAKHVKAAMCVSCESLYASSFACHTLKRHTQECPHECPYWLWAMWAFWSLVIWSRTPILVSAMKRMRSHLLGIGLLGACSYGDDNSDPAR</sequence>
<dbReference type="PROSITE" id="PS00028">
    <property type="entry name" value="ZINC_FINGER_C2H2_1"/>
    <property type="match status" value="1"/>
</dbReference>
<proteinExistence type="predicted"/>
<feature type="region of interest" description="Disordered" evidence="1">
    <location>
        <begin position="1"/>
        <end position="74"/>
    </location>
</feature>
<dbReference type="EMBL" id="MU003697">
    <property type="protein sequence ID" value="KAF2812039.1"/>
    <property type="molecule type" value="Genomic_DNA"/>
</dbReference>
<reference evidence="3 5" key="1">
    <citation type="journal article" date="2020" name="Stud. Mycol.">
        <title>101 Dothideomycetes genomes: a test case for predicting lifestyles and emergence of pathogens.</title>
        <authorList>
            <person name="Haridas S."/>
            <person name="Albert R."/>
            <person name="Binder M."/>
            <person name="Bloem J."/>
            <person name="Labutti K."/>
            <person name="Salamov A."/>
            <person name="Andreopoulos B."/>
            <person name="Baker S."/>
            <person name="Barry K."/>
            <person name="Bills G."/>
            <person name="Bluhm B."/>
            <person name="Cannon C."/>
            <person name="Castanera R."/>
            <person name="Culley D."/>
            <person name="Daum C."/>
            <person name="Ezra D."/>
            <person name="Gonzalez J."/>
            <person name="Henrissat B."/>
            <person name="Kuo A."/>
            <person name="Liang C."/>
            <person name="Lipzen A."/>
            <person name="Lutzoni F."/>
            <person name="Magnuson J."/>
            <person name="Mondo S."/>
            <person name="Nolan M."/>
            <person name="Ohm R."/>
            <person name="Pangilinan J."/>
            <person name="Park H.-J."/>
            <person name="Ramirez L."/>
            <person name="Alfaro M."/>
            <person name="Sun H."/>
            <person name="Tritt A."/>
            <person name="Yoshinaga Y."/>
            <person name="Zwiers L.-H."/>
            <person name="Turgeon B."/>
            <person name="Goodwin S."/>
            <person name="Spatafora J."/>
            <person name="Crous P."/>
            <person name="Grigoriev I."/>
        </authorList>
    </citation>
    <scope>NUCLEOTIDE SEQUENCE</scope>
    <source>
        <strain evidence="3 5">CBS 304.34</strain>
    </source>
</reference>
<feature type="compositionally biased region" description="Basic and acidic residues" evidence="1">
    <location>
        <begin position="46"/>
        <end position="58"/>
    </location>
</feature>
<feature type="compositionally biased region" description="Polar residues" evidence="1">
    <location>
        <begin position="34"/>
        <end position="45"/>
    </location>
</feature>
<evidence type="ECO:0000256" key="1">
    <source>
        <dbReference type="SAM" id="MobiDB-lite"/>
    </source>
</evidence>
<evidence type="ECO:0000313" key="5">
    <source>
        <dbReference type="RefSeq" id="XP_033579003.1"/>
    </source>
</evidence>
<organism evidence="3">
    <name type="scientific">Mytilinidion resinicola</name>
    <dbReference type="NCBI Taxonomy" id="574789"/>
    <lineage>
        <taxon>Eukaryota</taxon>
        <taxon>Fungi</taxon>
        <taxon>Dikarya</taxon>
        <taxon>Ascomycota</taxon>
        <taxon>Pezizomycotina</taxon>
        <taxon>Dothideomycetes</taxon>
        <taxon>Pleosporomycetidae</taxon>
        <taxon>Mytilinidiales</taxon>
        <taxon>Mytilinidiaceae</taxon>
        <taxon>Mytilinidion</taxon>
    </lineage>
</organism>
<reference evidence="5" key="3">
    <citation type="submission" date="2025-04" db="UniProtKB">
        <authorList>
            <consortium name="RefSeq"/>
        </authorList>
    </citation>
    <scope>IDENTIFICATION</scope>
    <source>
        <strain evidence="5">CBS 304.34</strain>
    </source>
</reference>
<gene>
    <name evidence="3 5" type="ORF">BDZ99DRAFT_460829</name>
</gene>
<dbReference type="InterPro" id="IPR013087">
    <property type="entry name" value="Znf_C2H2_type"/>
</dbReference>
<evidence type="ECO:0000259" key="2">
    <source>
        <dbReference type="PROSITE" id="PS00028"/>
    </source>
</evidence>
<dbReference type="Proteomes" id="UP000504636">
    <property type="component" value="Unplaced"/>
</dbReference>
<dbReference type="GeneID" id="54460367"/>
<feature type="domain" description="C2H2-type" evidence="2">
    <location>
        <begin position="348"/>
        <end position="371"/>
    </location>
</feature>
<dbReference type="AlphaFoldDB" id="A0A6A6YU31"/>
<accession>A0A6A6YU31</accession>
<reference evidence="5" key="2">
    <citation type="submission" date="2020-04" db="EMBL/GenBank/DDBJ databases">
        <authorList>
            <consortium name="NCBI Genome Project"/>
        </authorList>
    </citation>
    <scope>NUCLEOTIDE SEQUENCE</scope>
    <source>
        <strain evidence="5">CBS 304.34</strain>
    </source>
</reference>
<keyword evidence="4" id="KW-1185">Reference proteome</keyword>
<evidence type="ECO:0000313" key="4">
    <source>
        <dbReference type="Proteomes" id="UP000504636"/>
    </source>
</evidence>
<dbReference type="RefSeq" id="XP_033579003.1">
    <property type="nucleotide sequence ID" value="XM_033719474.1"/>
</dbReference>